<feature type="compositionally biased region" description="Low complexity" evidence="1">
    <location>
        <begin position="542"/>
        <end position="554"/>
    </location>
</feature>
<proteinExistence type="predicted"/>
<feature type="compositionally biased region" description="Low complexity" evidence="1">
    <location>
        <begin position="94"/>
        <end position="116"/>
    </location>
</feature>
<feature type="compositionally biased region" description="Low complexity" evidence="1">
    <location>
        <begin position="850"/>
        <end position="859"/>
    </location>
</feature>
<feature type="compositionally biased region" description="Basic residues" evidence="1">
    <location>
        <begin position="901"/>
        <end position="911"/>
    </location>
</feature>
<feature type="compositionally biased region" description="Basic residues" evidence="1">
    <location>
        <begin position="834"/>
        <end position="849"/>
    </location>
</feature>
<feature type="compositionally biased region" description="Basic residues" evidence="1">
    <location>
        <begin position="181"/>
        <end position="204"/>
    </location>
</feature>
<feature type="compositionally biased region" description="Basic and acidic residues" evidence="1">
    <location>
        <begin position="236"/>
        <end position="252"/>
    </location>
</feature>
<feature type="compositionally biased region" description="Pro residues" evidence="1">
    <location>
        <begin position="472"/>
        <end position="485"/>
    </location>
</feature>
<feature type="compositionally biased region" description="Low complexity" evidence="1">
    <location>
        <begin position="374"/>
        <end position="394"/>
    </location>
</feature>
<reference evidence="2" key="1">
    <citation type="submission" date="2020-02" db="EMBL/GenBank/DDBJ databases">
        <authorList>
            <person name="Meier V. D."/>
        </authorList>
    </citation>
    <scope>NUCLEOTIDE SEQUENCE</scope>
    <source>
        <strain evidence="2">AVDCRST_MAG65</strain>
    </source>
</reference>
<feature type="non-terminal residue" evidence="2">
    <location>
        <position position="1061"/>
    </location>
</feature>
<feature type="compositionally biased region" description="Basic and acidic residues" evidence="1">
    <location>
        <begin position="874"/>
        <end position="887"/>
    </location>
</feature>
<gene>
    <name evidence="2" type="ORF">AVDCRST_MAG65-47</name>
</gene>
<feature type="compositionally biased region" description="Basic and acidic residues" evidence="1">
    <location>
        <begin position="152"/>
        <end position="180"/>
    </location>
</feature>
<feature type="compositionally biased region" description="Basic residues" evidence="1">
    <location>
        <begin position="715"/>
        <end position="743"/>
    </location>
</feature>
<feature type="compositionally biased region" description="Basic and acidic residues" evidence="1">
    <location>
        <begin position="503"/>
        <end position="524"/>
    </location>
</feature>
<dbReference type="EMBL" id="CADCVL010000007">
    <property type="protein sequence ID" value="CAA9463773.1"/>
    <property type="molecule type" value="Genomic_DNA"/>
</dbReference>
<feature type="compositionally biased region" description="Basic and acidic residues" evidence="1">
    <location>
        <begin position="293"/>
        <end position="302"/>
    </location>
</feature>
<evidence type="ECO:0000313" key="2">
    <source>
        <dbReference type="EMBL" id="CAA9463773.1"/>
    </source>
</evidence>
<feature type="compositionally biased region" description="Basic residues" evidence="1">
    <location>
        <begin position="1"/>
        <end position="12"/>
    </location>
</feature>
<organism evidence="2">
    <name type="scientific">uncultured Solirubrobacteraceae bacterium</name>
    <dbReference type="NCBI Taxonomy" id="1162706"/>
    <lineage>
        <taxon>Bacteria</taxon>
        <taxon>Bacillati</taxon>
        <taxon>Actinomycetota</taxon>
        <taxon>Thermoleophilia</taxon>
        <taxon>Solirubrobacterales</taxon>
        <taxon>Solirubrobacteraceae</taxon>
        <taxon>environmental samples</taxon>
    </lineage>
</organism>
<feature type="region of interest" description="Disordered" evidence="1">
    <location>
        <begin position="1"/>
        <end position="943"/>
    </location>
</feature>
<accession>A0A6J4R5Z4</accession>
<protein>
    <submittedName>
        <fullName evidence="2">2-oxoglutarate dehydrogenase E1 component</fullName>
        <ecNumber evidence="2">1.2.4.2</ecNumber>
    </submittedName>
</protein>
<evidence type="ECO:0000256" key="1">
    <source>
        <dbReference type="SAM" id="MobiDB-lite"/>
    </source>
</evidence>
<feature type="compositionally biased region" description="Basic residues" evidence="1">
    <location>
        <begin position="529"/>
        <end position="541"/>
    </location>
</feature>
<feature type="region of interest" description="Disordered" evidence="1">
    <location>
        <begin position="1035"/>
        <end position="1061"/>
    </location>
</feature>
<dbReference type="AlphaFoldDB" id="A0A6J4R5Z4"/>
<name>A0A6J4R5Z4_9ACTN</name>
<feature type="non-terminal residue" evidence="2">
    <location>
        <position position="1"/>
    </location>
</feature>
<feature type="compositionally biased region" description="Basic residues" evidence="1">
    <location>
        <begin position="443"/>
        <end position="453"/>
    </location>
</feature>
<dbReference type="EC" id="1.2.4.2" evidence="2"/>
<feature type="compositionally biased region" description="Basic and acidic residues" evidence="1">
    <location>
        <begin position="406"/>
        <end position="425"/>
    </location>
</feature>
<feature type="compositionally biased region" description="Basic residues" evidence="1">
    <location>
        <begin position="38"/>
        <end position="60"/>
    </location>
</feature>
<feature type="compositionally biased region" description="Basic and acidic residues" evidence="1">
    <location>
        <begin position="61"/>
        <end position="73"/>
    </location>
</feature>
<feature type="compositionally biased region" description="Low complexity" evidence="1">
    <location>
        <begin position="486"/>
        <end position="496"/>
    </location>
</feature>
<dbReference type="GO" id="GO:0004591">
    <property type="term" value="F:oxoglutarate dehydrogenase (succinyl-transferring) activity"/>
    <property type="evidence" value="ECO:0007669"/>
    <property type="project" value="UniProtKB-EC"/>
</dbReference>
<feature type="compositionally biased region" description="Basic and acidic residues" evidence="1">
    <location>
        <begin position="121"/>
        <end position="130"/>
    </location>
</feature>
<feature type="compositionally biased region" description="Basic and acidic residues" evidence="1">
    <location>
        <begin position="635"/>
        <end position="649"/>
    </location>
</feature>
<feature type="compositionally biased region" description="Basic and acidic residues" evidence="1">
    <location>
        <begin position="780"/>
        <end position="806"/>
    </location>
</feature>
<feature type="compositionally biased region" description="Basic and acidic residues" evidence="1">
    <location>
        <begin position="268"/>
        <end position="281"/>
    </location>
</feature>
<sequence length="1061" mass="115424">ERRIRPAARRGGARAGGDARLRPRGRRAGLRRASTERWRRHPRLTGRPPRRRRPRRRARRGARDGPRREDRQGGRPRGGRRGGAGGRGAGGRAGIAPGRDGHAAARGARGTRALHGGLAGDPDRDLLQDLHRHRPRRGAAPPQGRRPSRLLHPPDRLRDRACGERGDAGDGPPPREDRRAAPRGRRRARRARHRRRRRSSRRQPHAPGAGHPRRRPAVVHAVPGPLRRPRRPYARRRPECRRAARSQRHPDQSGRSGHRGVGAAADARTGDHRRDRSDRLPARPRAGRRAARRREGDDDHLHLRPPRHPGRRVGGLPRRGGGVPAGRPRLLRADLPRPRSGGLGGDRHRGGPRRSAGGDRHGRRGPPAGGPGGHLAAEGAPDARPPGGASRPAGIGAGGRSGARPGDGRPHARADAADTHPDPAHARRGPHAGRVAAAPPGHLLRHDRLRGREHRLAPPADLAAREDRVRRVPPPADPGRVPPAAAPADDGRLAGALPAPRVPRAEAVLHRGTRHDGPHARRADPPGGRQRRPRGGHRHGAPRTPQRPRAQPRALLRDHLPGVRGRLGDRGGHHPADRRDGRRQVPPWRDGQLRARRRPRGGRAPGIQSEPPRVHLAGHQRRHPRAADPPGVAPDPDRQPRRAAGDPARRCLLPRPGRGRRDAQPAGARRLHRRRDDPPHPEQPDRLHHRPRRRPLDALGVGSGQGLRRPDHPCQRRRRGRLHLRRAPRLRLSRRVRPRRPHRPDRLPALGPQRGRRAVLHAAADDGPHQGEAAGPRAVRRPDGRARGDDPGGRRRHRPPDLERDGGAPSPAQGGARRHQRGAADRRLPARPHALPRRRDRGARRRPARAQRGAAASSRGLRRRAQARQAGRAPWRDARGRGRDRLGPGRGAGLRVAAARGHPRAPHRPGRRARDLLPAPPGPARLQDRPALRADPGASGRHRADGAAQLAAVGDRLPGLRIRLRHRGARVARAVGGAVRRLRQRGAGDHRPVHRLGAGQVGTDEPAHAAAAARLRGLGARAFLRAPRALPAAVGGGQPARGVADHASAVLPPAAPPGQGR</sequence>
<feature type="compositionally biased region" description="Basic and acidic residues" evidence="1">
    <location>
        <begin position="555"/>
        <end position="583"/>
    </location>
</feature>
<feature type="compositionally biased region" description="Gly residues" evidence="1">
    <location>
        <begin position="81"/>
        <end position="93"/>
    </location>
</feature>
<feature type="compositionally biased region" description="Basic and acidic residues" evidence="1">
    <location>
        <begin position="674"/>
        <end position="686"/>
    </location>
</feature>
<keyword evidence="2" id="KW-0560">Oxidoreductase</keyword>